<dbReference type="Pfam" id="PF01582">
    <property type="entry name" value="TIR"/>
    <property type="match status" value="1"/>
</dbReference>
<name>A0A1J3DUM7_NOCCA</name>
<evidence type="ECO:0000256" key="2">
    <source>
        <dbReference type="SAM" id="MobiDB-lite"/>
    </source>
</evidence>
<keyword evidence="1" id="KW-0520">NAD</keyword>
<dbReference type="GO" id="GO:0007165">
    <property type="term" value="P:signal transduction"/>
    <property type="evidence" value="ECO:0007669"/>
    <property type="project" value="InterPro"/>
</dbReference>
<dbReference type="PANTHER" id="PTHR32009">
    <property type="entry name" value="TMV RESISTANCE PROTEIN N-LIKE"/>
    <property type="match status" value="1"/>
</dbReference>
<dbReference type="EMBL" id="GEVI01009674">
    <property type="protein sequence ID" value="JAU22646.1"/>
    <property type="molecule type" value="Transcribed_RNA"/>
</dbReference>
<feature type="region of interest" description="Disordered" evidence="2">
    <location>
        <begin position="186"/>
        <end position="242"/>
    </location>
</feature>
<protein>
    <submittedName>
        <fullName evidence="4">Vesicle-associated protein 1-4</fullName>
    </submittedName>
</protein>
<proteinExistence type="predicted"/>
<dbReference type="SMART" id="SM00255">
    <property type="entry name" value="TIR"/>
    <property type="match status" value="1"/>
</dbReference>
<evidence type="ECO:0000313" key="4">
    <source>
        <dbReference type="EMBL" id="JAU22646.1"/>
    </source>
</evidence>
<dbReference type="PROSITE" id="PS50104">
    <property type="entry name" value="TIR"/>
    <property type="match status" value="1"/>
</dbReference>
<feature type="compositionally biased region" description="Polar residues" evidence="2">
    <location>
        <begin position="229"/>
        <end position="240"/>
    </location>
</feature>
<sequence length="357" mass="40513">MESQLDHKHDGPPQHQVFINFRGDQLRNNFISHLVKALKGKGINVFIDTYEEKGEDIKNLFKRIEESRVALAIFSTRYTESKWCLDELVKIKERVDLGMIKVLPIFYKVPTESVKQLVGEFGDNFRRREWDYRYEQPKIDGWKKALECVTGKLGFTIDEKSSESSSIELIVEEVLRMLASIPLPAQTSNPQKIHQLPGNGKASSHVTFTSEHDKPVQTSNPEKIHQLPENGNTSSQATLTSEHDKAQEVKVISTQPKNILPVSHCGYGPRPLPFNTNASRPEALNLTRRVQETMNKSPKVGSTLNHTKGSRRETLNLATRVEEIMAKSPRLGHETAIIARSSQPKTMYKKVLSFFGR</sequence>
<dbReference type="Gene3D" id="3.40.50.10140">
    <property type="entry name" value="Toll/interleukin-1 receptor homology (TIR) domain"/>
    <property type="match status" value="1"/>
</dbReference>
<evidence type="ECO:0000256" key="1">
    <source>
        <dbReference type="ARBA" id="ARBA00023027"/>
    </source>
</evidence>
<dbReference type="AlphaFoldDB" id="A0A1J3DUM7"/>
<dbReference type="InterPro" id="IPR035897">
    <property type="entry name" value="Toll_tir_struct_dom_sf"/>
</dbReference>
<evidence type="ECO:0000259" key="3">
    <source>
        <dbReference type="PROSITE" id="PS50104"/>
    </source>
</evidence>
<dbReference type="SUPFAM" id="SSF52200">
    <property type="entry name" value="Toll/Interleukin receptor TIR domain"/>
    <property type="match status" value="1"/>
</dbReference>
<accession>A0A1J3DUM7</accession>
<gene>
    <name evidence="4" type="ORF">GA_TR21752_c0_g1_i1_g.71652</name>
</gene>
<feature type="domain" description="TIR" evidence="3">
    <location>
        <begin position="13"/>
        <end position="178"/>
    </location>
</feature>
<organism evidence="4">
    <name type="scientific">Noccaea caerulescens</name>
    <name type="common">Alpine penny-cress</name>
    <name type="synonym">Thlaspi caerulescens</name>
    <dbReference type="NCBI Taxonomy" id="107243"/>
    <lineage>
        <taxon>Eukaryota</taxon>
        <taxon>Viridiplantae</taxon>
        <taxon>Streptophyta</taxon>
        <taxon>Embryophyta</taxon>
        <taxon>Tracheophyta</taxon>
        <taxon>Spermatophyta</taxon>
        <taxon>Magnoliopsida</taxon>
        <taxon>eudicotyledons</taxon>
        <taxon>Gunneridae</taxon>
        <taxon>Pentapetalae</taxon>
        <taxon>rosids</taxon>
        <taxon>malvids</taxon>
        <taxon>Brassicales</taxon>
        <taxon>Brassicaceae</taxon>
        <taxon>Coluteocarpeae</taxon>
        <taxon>Noccaea</taxon>
    </lineage>
</organism>
<dbReference type="FunFam" id="3.40.50.10140:FF:000007">
    <property type="entry name" value="Disease resistance protein (TIR-NBS-LRR class)"/>
    <property type="match status" value="1"/>
</dbReference>
<dbReference type="PANTHER" id="PTHR32009:SF95">
    <property type="entry name" value="TIR DOMAIN-CONTAINING PROTEIN"/>
    <property type="match status" value="1"/>
</dbReference>
<reference evidence="4" key="1">
    <citation type="submission" date="2016-07" db="EMBL/GenBank/DDBJ databases">
        <title>De novo transcriptome assembly of four accessions of the metal hyperaccumulator plant Noccaea caerulescens.</title>
        <authorList>
            <person name="Blande D."/>
            <person name="Halimaa P."/>
            <person name="Tervahauta A.I."/>
            <person name="Aarts M.G."/>
            <person name="Karenlampi S.O."/>
        </authorList>
    </citation>
    <scope>NUCLEOTIDE SEQUENCE</scope>
</reference>
<dbReference type="InterPro" id="IPR000157">
    <property type="entry name" value="TIR_dom"/>
</dbReference>